<dbReference type="EMBL" id="MN739657">
    <property type="protein sequence ID" value="QHT18498.1"/>
    <property type="molecule type" value="Genomic_DNA"/>
</dbReference>
<feature type="region of interest" description="Disordered" evidence="1">
    <location>
        <begin position="133"/>
        <end position="166"/>
    </location>
</feature>
<evidence type="ECO:0000313" key="2">
    <source>
        <dbReference type="EMBL" id="QHT18498.1"/>
    </source>
</evidence>
<organism evidence="2">
    <name type="scientific">viral metagenome</name>
    <dbReference type="NCBI Taxonomy" id="1070528"/>
    <lineage>
        <taxon>unclassified sequences</taxon>
        <taxon>metagenomes</taxon>
        <taxon>organismal metagenomes</taxon>
    </lineage>
</organism>
<reference evidence="2" key="1">
    <citation type="journal article" date="2020" name="Nature">
        <title>Giant virus diversity and host interactions through global metagenomics.</title>
        <authorList>
            <person name="Schulz F."/>
            <person name="Roux S."/>
            <person name="Paez-Espino D."/>
            <person name="Jungbluth S."/>
            <person name="Walsh D.A."/>
            <person name="Denef V.J."/>
            <person name="McMahon K.D."/>
            <person name="Konstantinidis K.T."/>
            <person name="Eloe-Fadrosh E.A."/>
            <person name="Kyrpides N.C."/>
            <person name="Woyke T."/>
        </authorList>
    </citation>
    <scope>NUCLEOTIDE SEQUENCE</scope>
    <source>
        <strain evidence="2">GVMAG-M-3300023174-46</strain>
    </source>
</reference>
<name>A0A6C0DNK2_9ZZZZ</name>
<dbReference type="AlphaFoldDB" id="A0A6C0DNK2"/>
<accession>A0A6C0DNK2</accession>
<protein>
    <submittedName>
        <fullName evidence="2">Uncharacterized protein</fullName>
    </submittedName>
</protein>
<proteinExistence type="predicted"/>
<evidence type="ECO:0000256" key="1">
    <source>
        <dbReference type="SAM" id="MobiDB-lite"/>
    </source>
</evidence>
<sequence length="259" mass="27534">MVTKTRKAKIVTSKAMTIPSLRRAFEEINNYVTSSLSKVSQTEAVSGFQKKWKKIFGKDISKQAAADYLKFMGSKRQRGGGGFQPSEGAPLQYTMGEPAGAKEPSILPYVNQGFGFANADSFSTQCGKENMTPNVPASIGMGGILSGGRRKGTRKNKKQQGGFGYGSTTPISNGILANMPNALAQFVQRPFSPIHGPNGLGMQASTPGAFQVMQMQAKGYGTLPNGNFPSPRPEVNTLRSAGKDATIYGAGISKSSLTY</sequence>
<feature type="compositionally biased region" description="Basic residues" evidence="1">
    <location>
        <begin position="148"/>
        <end position="158"/>
    </location>
</feature>